<keyword evidence="1" id="KW-0812">Transmembrane</keyword>
<dbReference type="EMBL" id="CP050899">
    <property type="protein sequence ID" value="QIX24467.1"/>
    <property type="molecule type" value="Genomic_DNA"/>
</dbReference>
<proteinExistence type="predicted"/>
<accession>A0A6H0ZWH6</accession>
<dbReference type="AlphaFoldDB" id="A0A6H0ZWH6"/>
<organism evidence="2 3">
    <name type="scientific">Agrobacterium pusense</name>
    <dbReference type="NCBI Taxonomy" id="648995"/>
    <lineage>
        <taxon>Bacteria</taxon>
        <taxon>Pseudomonadati</taxon>
        <taxon>Pseudomonadota</taxon>
        <taxon>Alphaproteobacteria</taxon>
        <taxon>Hyphomicrobiales</taxon>
        <taxon>Rhizobiaceae</taxon>
        <taxon>Rhizobium/Agrobacterium group</taxon>
        <taxon>Agrobacterium</taxon>
    </lineage>
</organism>
<reference evidence="2 3" key="1">
    <citation type="submission" date="2020-04" db="EMBL/GenBank/DDBJ databases">
        <title>FDA dAtabase for Regulatory Grade micrObial Sequences (FDA-ARGOS): Supporting development and validation of Infectious Disease Dx tests.</title>
        <authorList>
            <person name="Sciortino C."/>
            <person name="Tallon L."/>
            <person name="Sadzewicz L."/>
            <person name="Vavikolanu K."/>
            <person name="Mehta A."/>
            <person name="Aluvathingal J."/>
            <person name="Nadendla S."/>
            <person name="Nandy P."/>
            <person name="Geyer C."/>
            <person name="Yan Y."/>
            <person name="Sichtig H."/>
        </authorList>
    </citation>
    <scope>NUCLEOTIDE SEQUENCE [LARGE SCALE GENOMIC DNA]</scope>
    <source>
        <strain evidence="2 3">FDAARGOS_633</strain>
    </source>
</reference>
<evidence type="ECO:0000256" key="1">
    <source>
        <dbReference type="SAM" id="Phobius"/>
    </source>
</evidence>
<sequence length="87" mass="9020">MKIRAENVINAVGELRAGLLAVRDLADTLLSLVEAADASPLSKRGTGGRSASTQAVCLDRRRTDGALVAFAVATIIVLMTGKGKGRN</sequence>
<dbReference type="RefSeq" id="WP_100653028.1">
    <property type="nucleotide sequence ID" value="NZ_CP050899.1"/>
</dbReference>
<gene>
    <name evidence="2" type="ORF">FOB41_25655</name>
</gene>
<keyword evidence="1" id="KW-1133">Transmembrane helix</keyword>
<protein>
    <submittedName>
        <fullName evidence="2">Uncharacterized protein</fullName>
    </submittedName>
</protein>
<name>A0A6H0ZWH6_9HYPH</name>
<evidence type="ECO:0000313" key="2">
    <source>
        <dbReference type="EMBL" id="QIX24467.1"/>
    </source>
</evidence>
<dbReference type="Proteomes" id="UP000500870">
    <property type="component" value="Chromosome 3"/>
</dbReference>
<keyword evidence="1" id="KW-0472">Membrane</keyword>
<feature type="transmembrane region" description="Helical" evidence="1">
    <location>
        <begin position="65"/>
        <end position="81"/>
    </location>
</feature>
<evidence type="ECO:0000313" key="3">
    <source>
        <dbReference type="Proteomes" id="UP000500870"/>
    </source>
</evidence>